<evidence type="ECO:0008006" key="2">
    <source>
        <dbReference type="Google" id="ProtNLM"/>
    </source>
</evidence>
<organism evidence="1">
    <name type="scientific">bioreactor metagenome</name>
    <dbReference type="NCBI Taxonomy" id="1076179"/>
    <lineage>
        <taxon>unclassified sequences</taxon>
        <taxon>metagenomes</taxon>
        <taxon>ecological metagenomes</taxon>
    </lineage>
</organism>
<name>A0A645AR65_9ZZZZ</name>
<accession>A0A645AR65</accession>
<dbReference type="AlphaFoldDB" id="A0A645AR65"/>
<comment type="caution">
    <text evidence="1">The sequence shown here is derived from an EMBL/GenBank/DDBJ whole genome shotgun (WGS) entry which is preliminary data.</text>
</comment>
<dbReference type="EMBL" id="VSSQ01015419">
    <property type="protein sequence ID" value="MPM55752.1"/>
    <property type="molecule type" value="Genomic_DNA"/>
</dbReference>
<sequence length="158" mass="17636">MVVFFGDHRPNLFMTDGGTVYSHLGLCESNDCSRWSIEQVADLYSTDYLIWANDAALLKQPAGTKQDTGLTALGPAVLDAANMPRTRYWAMQERLSKALLVNTDLYCVTAQGVPYWNESDAALSDEDRELMNLRSAIVYDTYYGQRYATSAMNRPVGS</sequence>
<protein>
    <recommendedName>
        <fullName evidence="2">Sulfatase N-terminal domain-containing protein</fullName>
    </recommendedName>
</protein>
<proteinExistence type="predicted"/>
<gene>
    <name evidence="1" type="ORF">SDC9_102549</name>
</gene>
<reference evidence="1" key="1">
    <citation type="submission" date="2019-08" db="EMBL/GenBank/DDBJ databases">
        <authorList>
            <person name="Kucharzyk K."/>
            <person name="Murdoch R.W."/>
            <person name="Higgins S."/>
            <person name="Loffler F."/>
        </authorList>
    </citation>
    <scope>NUCLEOTIDE SEQUENCE</scope>
</reference>
<evidence type="ECO:0000313" key="1">
    <source>
        <dbReference type="EMBL" id="MPM55752.1"/>
    </source>
</evidence>